<keyword evidence="2" id="KW-0378">Hydrolase</keyword>
<dbReference type="SUPFAM" id="SSF53474">
    <property type="entry name" value="alpha/beta-Hydrolases"/>
    <property type="match status" value="1"/>
</dbReference>
<dbReference type="EMBL" id="JAEOAH010000005">
    <property type="protein sequence ID" value="MBK3494306.1"/>
    <property type="molecule type" value="Genomic_DNA"/>
</dbReference>
<dbReference type="InterPro" id="IPR051044">
    <property type="entry name" value="MAG_DAG_Lipase"/>
</dbReference>
<dbReference type="InterPro" id="IPR022742">
    <property type="entry name" value="Hydrolase_4"/>
</dbReference>
<evidence type="ECO:0000259" key="1">
    <source>
        <dbReference type="Pfam" id="PF12146"/>
    </source>
</evidence>
<dbReference type="Pfam" id="PF12146">
    <property type="entry name" value="Hydrolase_4"/>
    <property type="match status" value="1"/>
</dbReference>
<dbReference type="GO" id="GO:0016787">
    <property type="term" value="F:hydrolase activity"/>
    <property type="evidence" value="ECO:0007669"/>
    <property type="project" value="UniProtKB-KW"/>
</dbReference>
<name>A0ABS1H4H2_9BACL</name>
<feature type="domain" description="Serine aminopeptidase S33" evidence="1">
    <location>
        <begin position="26"/>
        <end position="290"/>
    </location>
</feature>
<protein>
    <submittedName>
        <fullName evidence="2">Alpha/beta hydrolase</fullName>
    </submittedName>
</protein>
<sequence>MNKVAHTIKASDGHLIAVTVYRPIGQPKGHIHILHGMAEHSARYDVFAIFLTEHDYIVSTHDHRGHGQTATLNEAPRGYYADEQGFDRAVLDVHEVLAFVRVDLHLPPTVLFGHSMGSFIARRYTELHSETLSKAIFCGTGAASVTHRAGHILAKCLAKKHGKTKESPLLDKLSFGNFNRAFPNTQTDFDWLSSDIAEVKKYIADDNCGFLATNQFYADLTGGILKLSKREEMNRIRKDLPILLISGADDPVGGFSKGIWKVAKSYQSCGLTNITVQLFVEKRHEILNEVNREEVYNSIIRWLEKE</sequence>
<keyword evidence="3" id="KW-1185">Reference proteome</keyword>
<dbReference type="PANTHER" id="PTHR11614">
    <property type="entry name" value="PHOSPHOLIPASE-RELATED"/>
    <property type="match status" value="1"/>
</dbReference>
<accession>A0ABS1H4H2</accession>
<dbReference type="Gene3D" id="3.40.50.1820">
    <property type="entry name" value="alpha/beta hydrolase"/>
    <property type="match status" value="1"/>
</dbReference>
<proteinExistence type="predicted"/>
<evidence type="ECO:0000313" key="2">
    <source>
        <dbReference type="EMBL" id="MBK3494306.1"/>
    </source>
</evidence>
<dbReference type="InterPro" id="IPR029058">
    <property type="entry name" value="AB_hydrolase_fold"/>
</dbReference>
<reference evidence="2 3" key="1">
    <citation type="submission" date="2020-12" db="EMBL/GenBank/DDBJ databases">
        <title>YIM B01967 draft genome.</title>
        <authorList>
            <person name="Yan X."/>
        </authorList>
    </citation>
    <scope>NUCLEOTIDE SEQUENCE [LARGE SCALE GENOMIC DNA]</scope>
    <source>
        <strain evidence="2 3">YIM B01967</strain>
    </source>
</reference>
<gene>
    <name evidence="2" type="ORF">JFL43_05435</name>
</gene>
<organism evidence="2 3">
    <name type="scientific">Viridibacillus soli</name>
    <dbReference type="NCBI Taxonomy" id="2798301"/>
    <lineage>
        <taxon>Bacteria</taxon>
        <taxon>Bacillati</taxon>
        <taxon>Bacillota</taxon>
        <taxon>Bacilli</taxon>
        <taxon>Bacillales</taxon>
        <taxon>Caryophanaceae</taxon>
        <taxon>Viridibacillus</taxon>
    </lineage>
</organism>
<comment type="caution">
    <text evidence="2">The sequence shown here is derived from an EMBL/GenBank/DDBJ whole genome shotgun (WGS) entry which is preliminary data.</text>
</comment>
<evidence type="ECO:0000313" key="3">
    <source>
        <dbReference type="Proteomes" id="UP000618943"/>
    </source>
</evidence>
<dbReference type="Proteomes" id="UP000618943">
    <property type="component" value="Unassembled WGS sequence"/>
</dbReference>